<reference evidence="2 3" key="1">
    <citation type="submission" date="2018-06" db="EMBL/GenBank/DDBJ databases">
        <authorList>
            <consortium name="Pathogen Informatics"/>
            <person name="Doyle S."/>
        </authorList>
    </citation>
    <scope>NUCLEOTIDE SEQUENCE [LARGE SCALE GENOMIC DNA]</scope>
    <source>
        <strain evidence="2 3">NCTC11647</strain>
    </source>
</reference>
<organism evidence="2 3">
    <name type="scientific">Photobacterium damselae</name>
    <dbReference type="NCBI Taxonomy" id="38293"/>
    <lineage>
        <taxon>Bacteria</taxon>
        <taxon>Pseudomonadati</taxon>
        <taxon>Pseudomonadota</taxon>
        <taxon>Gammaproteobacteria</taxon>
        <taxon>Vibrionales</taxon>
        <taxon>Vibrionaceae</taxon>
        <taxon>Photobacterium</taxon>
    </lineage>
</organism>
<feature type="domain" description="DUF4435" evidence="1">
    <location>
        <begin position="32"/>
        <end position="262"/>
    </location>
</feature>
<dbReference type="AlphaFoldDB" id="A0A2T3QMZ6"/>
<protein>
    <recommendedName>
        <fullName evidence="1">DUF4435 domain-containing protein</fullName>
    </recommendedName>
</protein>
<evidence type="ECO:0000259" key="1">
    <source>
        <dbReference type="Pfam" id="PF14491"/>
    </source>
</evidence>
<dbReference type="RefSeq" id="WP_005304730.1">
    <property type="nucleotide sequence ID" value="NZ_PYOG01000003.1"/>
</dbReference>
<evidence type="ECO:0000313" key="2">
    <source>
        <dbReference type="EMBL" id="SPY44688.1"/>
    </source>
</evidence>
<dbReference type="EMBL" id="UATL01000005">
    <property type="protein sequence ID" value="SPY44688.1"/>
    <property type="molecule type" value="Genomic_DNA"/>
</dbReference>
<dbReference type="Proteomes" id="UP000251647">
    <property type="component" value="Unassembled WGS sequence"/>
</dbReference>
<dbReference type="OrthoDB" id="9151824at2"/>
<gene>
    <name evidence="2" type="ORF">NCTC11647_03638</name>
</gene>
<name>A0A2T3QMZ6_PHODM</name>
<dbReference type="InterPro" id="IPR029492">
    <property type="entry name" value="DUF4435"/>
</dbReference>
<accession>A0A2T3QMZ6</accession>
<sequence>MSFLDYLNNELSNENIEHHLFLIDFNPSKKVVHAFFEGKTDESFYGTAIRNMLDDDYELKTYICGKKDSVLYHYREIGHKTSIIQPLLFFIDKDIDNIIPVDVVRAETIYETTLYAIENYIVNSTSLEQVWAEIFRQTSGTSVSLKLKELFEIAHNEYNTIALELMSWVLYQRRKGGVRLNLDCIKTTDLFSIDENLKLTKLFTKEELYNYLSVKTKVTTSPEDFLGIESCKHELSKFEIKEISRGHNEMDFFIEFVKVLKEVSSSVSAVNIKAHVEINSANVIDIMGPRIRPHDSLASFLTKHIGSIEEPMMVERRTA</sequence>
<dbReference type="Pfam" id="PF14491">
    <property type="entry name" value="DUF4435"/>
    <property type="match status" value="1"/>
</dbReference>
<evidence type="ECO:0000313" key="3">
    <source>
        <dbReference type="Proteomes" id="UP000251647"/>
    </source>
</evidence>
<proteinExistence type="predicted"/>